<dbReference type="Proteomes" id="UP000023758">
    <property type="component" value="Unassembled WGS sequence"/>
</dbReference>
<organism evidence="2">
    <name type="scientific">Trichophyton rubrum CBS 288.86</name>
    <dbReference type="NCBI Taxonomy" id="1215330"/>
    <lineage>
        <taxon>Eukaryota</taxon>
        <taxon>Fungi</taxon>
        <taxon>Dikarya</taxon>
        <taxon>Ascomycota</taxon>
        <taxon>Pezizomycotina</taxon>
        <taxon>Eurotiomycetes</taxon>
        <taxon>Eurotiomycetidae</taxon>
        <taxon>Onygenales</taxon>
        <taxon>Arthrodermataceae</taxon>
        <taxon>Trichophyton</taxon>
    </lineage>
</organism>
<gene>
    <name evidence="2" type="ORF">H103_01138</name>
</gene>
<accession>A0A022WDQ2</accession>
<dbReference type="EMBL" id="KK207718">
    <property type="protein sequence ID" value="EZF56520.1"/>
    <property type="molecule type" value="Genomic_DNA"/>
</dbReference>
<evidence type="ECO:0000256" key="1">
    <source>
        <dbReference type="SAM" id="MobiDB-lite"/>
    </source>
</evidence>
<evidence type="ECO:0000313" key="2">
    <source>
        <dbReference type="EMBL" id="EZF56520.1"/>
    </source>
</evidence>
<proteinExistence type="predicted"/>
<name>A0A022WDQ2_TRIRU</name>
<sequence length="185" mass="21168">MMAHQSYGMPLLPPLPEAPRWTDTQQIKDAPSLLVGQSHLTANFVLTGSEQEGMAKRPMWWVLTEAQAPAFFHSLGLLLLFWCFARPERRYLTACSRTDWKAQVPAIPYTTSYWSLKYSRGVVFNQHQRWLPSCQCPTSAGNNNDGGRKKGRKQGCQEETKADRYWGPRLQLSNLRSPRAETKRV</sequence>
<reference evidence="2" key="1">
    <citation type="submission" date="2014-02" db="EMBL/GenBank/DDBJ databases">
        <title>The Genome Sequence of Trichophyton rubrum (morphotype fischeri) CBS 288.86.</title>
        <authorList>
            <consortium name="The Broad Institute Genomics Platform"/>
            <person name="Cuomo C.A."/>
            <person name="White T.C."/>
            <person name="Graser Y."/>
            <person name="Martinez-Rossi N."/>
            <person name="Heitman J."/>
            <person name="Young S.K."/>
            <person name="Zeng Q."/>
            <person name="Gargeya S."/>
            <person name="Abouelleil A."/>
            <person name="Alvarado L."/>
            <person name="Chapman S.B."/>
            <person name="Gainer-Dewar J."/>
            <person name="Goldberg J."/>
            <person name="Griggs A."/>
            <person name="Gujja S."/>
            <person name="Hansen M."/>
            <person name="Howarth C."/>
            <person name="Imamovic A."/>
            <person name="Larimer J."/>
            <person name="Martinez D."/>
            <person name="Murphy C."/>
            <person name="Pearson M.D."/>
            <person name="Persinoti G."/>
            <person name="Poon T."/>
            <person name="Priest M."/>
            <person name="Roberts A.D."/>
            <person name="Saif S."/>
            <person name="Shea T.D."/>
            <person name="Sykes S.N."/>
            <person name="Wortman J."/>
            <person name="Nusbaum C."/>
            <person name="Birren B."/>
        </authorList>
    </citation>
    <scope>NUCLEOTIDE SEQUENCE [LARGE SCALE GENOMIC DNA]</scope>
    <source>
        <strain evidence="2">CBS 288.86</strain>
    </source>
</reference>
<dbReference type="HOGENOM" id="CLU_1462346_0_0_1"/>
<feature type="region of interest" description="Disordered" evidence="1">
    <location>
        <begin position="140"/>
        <end position="160"/>
    </location>
</feature>
<protein>
    <submittedName>
        <fullName evidence="2">Uncharacterized protein</fullName>
    </submittedName>
</protein>
<dbReference type="AlphaFoldDB" id="A0A022WDQ2"/>